<proteinExistence type="predicted"/>
<dbReference type="GO" id="GO:0043709">
    <property type="term" value="P:cell adhesion involved in single-species biofilm formation"/>
    <property type="evidence" value="ECO:0007669"/>
    <property type="project" value="TreeGrafter"/>
</dbReference>
<dbReference type="InterPro" id="IPR029787">
    <property type="entry name" value="Nucleotide_cyclase"/>
</dbReference>
<organism evidence="2 3">
    <name type="scientific">Paenibacillus ferrarius</name>
    <dbReference type="NCBI Taxonomy" id="1469647"/>
    <lineage>
        <taxon>Bacteria</taxon>
        <taxon>Bacillati</taxon>
        <taxon>Bacillota</taxon>
        <taxon>Bacilli</taxon>
        <taxon>Bacillales</taxon>
        <taxon>Paenibacillaceae</taxon>
        <taxon>Paenibacillus</taxon>
    </lineage>
</organism>
<dbReference type="STRING" id="1469647.BC351_32070"/>
<dbReference type="SUPFAM" id="SSF55073">
    <property type="entry name" value="Nucleotide cyclase"/>
    <property type="match status" value="1"/>
</dbReference>
<dbReference type="FunFam" id="3.30.70.270:FF:000001">
    <property type="entry name" value="Diguanylate cyclase domain protein"/>
    <property type="match status" value="1"/>
</dbReference>
<dbReference type="SMART" id="SM00267">
    <property type="entry name" value="GGDEF"/>
    <property type="match status" value="1"/>
</dbReference>
<evidence type="ECO:0000313" key="2">
    <source>
        <dbReference type="EMBL" id="OPH53116.1"/>
    </source>
</evidence>
<dbReference type="CDD" id="cd01949">
    <property type="entry name" value="GGDEF"/>
    <property type="match status" value="1"/>
</dbReference>
<dbReference type="InterPro" id="IPR050469">
    <property type="entry name" value="Diguanylate_Cyclase"/>
</dbReference>
<dbReference type="GO" id="GO:1902201">
    <property type="term" value="P:negative regulation of bacterial-type flagellum-dependent cell motility"/>
    <property type="evidence" value="ECO:0007669"/>
    <property type="project" value="TreeGrafter"/>
</dbReference>
<dbReference type="Pfam" id="PF00990">
    <property type="entry name" value="GGDEF"/>
    <property type="match status" value="1"/>
</dbReference>
<dbReference type="InterPro" id="IPR043128">
    <property type="entry name" value="Rev_trsase/Diguanyl_cyclase"/>
</dbReference>
<dbReference type="RefSeq" id="WP_079415990.1">
    <property type="nucleotide sequence ID" value="NZ_MBTG01000024.1"/>
</dbReference>
<evidence type="ECO:0000259" key="1">
    <source>
        <dbReference type="PROSITE" id="PS50887"/>
    </source>
</evidence>
<comment type="caution">
    <text evidence="2">The sequence shown here is derived from an EMBL/GenBank/DDBJ whole genome shotgun (WGS) entry which is preliminary data.</text>
</comment>
<dbReference type="PROSITE" id="PS50887">
    <property type="entry name" value="GGDEF"/>
    <property type="match status" value="1"/>
</dbReference>
<dbReference type="InterPro" id="IPR000160">
    <property type="entry name" value="GGDEF_dom"/>
</dbReference>
<dbReference type="EMBL" id="MBTG01000024">
    <property type="protein sequence ID" value="OPH53116.1"/>
    <property type="molecule type" value="Genomic_DNA"/>
</dbReference>
<dbReference type="PANTHER" id="PTHR45138">
    <property type="entry name" value="REGULATORY COMPONENTS OF SENSORY TRANSDUCTION SYSTEM"/>
    <property type="match status" value="1"/>
</dbReference>
<gene>
    <name evidence="2" type="ORF">BC351_32070</name>
</gene>
<sequence length="1416" mass="164730">MKPTSQETITNNRHLTYSHALEHSDMHIHHKLWHYFHYKQIDNRLHAWASAAKGAFFRQPTHWQLVDGDLRIQLPLLPEGYLPFSQILHAQRSDQISDAAKVQLLVSICKALSILHEDRFYMGFLLPDMLFFHPMTLDIQIDVQPFPSANEFINHLLTDYPFTSFPRYARRFLLSRAADFEAVHLLMQSLFSPIPASLGPLSERLRTEPESFLYADEIADFLLASLGMPAEHKPVTYTGHHLLHPATAPVTEEQQAHFRYFLQSGGERLLGLICENEAIRFDVYTEHINEVLENGYFFKIASQSLPYATLREVVTRTLHLAYGVLPESVTMLRNLSRKFDQLLKKHYEGDDLLYLLTEWLVQFFASVIPLFPVQNFFYIFENCEHFDEDSQLILHNFWREQGRSMTGLHFIFSGSQLPQQFAELSFQIIDIHDSDPAIYKQLLVSQLGRADSELLCELKDWLQANHIHISHCRIFLEELIQSEHIILTENGWRKTPTFHLDAAKLYPPSLFARRIALLDQDELELLRLLCCLPMPVNLFAMFTANHIDLGSILPALTRLAELGLAHVSHNDSVFISNEITLMVLEQLGAAALPTYYQTALQYQHQFRPFALPQLITLASLACEYKVEYYLLLKYYKQLRSLLSYGQKIELLERIKYLLEKLERPYLIFLDRLLNRIYHLLNQFTLSEQLALTVYEHTGKLTDRFAWMFIRIIQNKEDVNELREKLFPYIFDATQALENRVRAAFLLNTSNLCIPLQDEEMSQLHVFYTETVFPNRNQLTLRHFAEVSNYYAINILIHFPELEEWALSIAAKMEPLLDTSPHTDLMLRLYDIYSYQSNNKLISKYVYRGIEGAKRSGYTLKEQVGHLNAMEFSLNQGDIASYLYHKERVVQVDELRRKDLAENFLTNQLLFALEWEQWAAFQELETILIAQHITESSQALLFVFRGYAAFRQHQPIVIPSSLENENNRVFLEALEQTSLGNMETACQLFGQFIAKNNSGLFTGWAYRELLTLLLKLHSEHVDSAFELFESYLKRYAYDVFWPDYYRLSADRAMHEGDIQRAMLYLRRALNGYQMIQKDTWQPYLKACMELVIQPSFYPATPAIMQNDFVQKMMADREQWLLLSLDLQIIIELSEQVTETLDLVTTMQRLTKALFDYFPVIQLAVSYNLLHYKQKYFVTASGLRDHDELVAYQTRSEGSSTLAFTLFQRGDQTITLQVYVDGMTKTKLQHMEHFLSFIKPHIINVLLHREMVIDNLTGFYLRGYFMEKLRDEFELASRYHLDLSVIMIDVDNFRQVNEFGHPEGDRVLREIADIFRFNLRKSDIAGRYGGEELILILPKTDGKKALKIAHQLRGEIEKEFAFGRSYTITVSVGVSSLELCQPSSVEQLIEQADMAEIMAKKTGKNKVVAAWGTQDASL</sequence>
<dbReference type="GO" id="GO:0052621">
    <property type="term" value="F:diguanylate cyclase activity"/>
    <property type="evidence" value="ECO:0007669"/>
    <property type="project" value="TreeGrafter"/>
</dbReference>
<dbReference type="GO" id="GO:0005886">
    <property type="term" value="C:plasma membrane"/>
    <property type="evidence" value="ECO:0007669"/>
    <property type="project" value="TreeGrafter"/>
</dbReference>
<dbReference type="PANTHER" id="PTHR45138:SF9">
    <property type="entry name" value="DIGUANYLATE CYCLASE DGCM-RELATED"/>
    <property type="match status" value="1"/>
</dbReference>
<accession>A0A1V4HEP6</accession>
<feature type="domain" description="GGDEF" evidence="1">
    <location>
        <begin position="1279"/>
        <end position="1410"/>
    </location>
</feature>
<name>A0A1V4HEP6_9BACL</name>
<dbReference type="Gene3D" id="3.30.70.270">
    <property type="match status" value="1"/>
</dbReference>
<dbReference type="OrthoDB" id="2479961at2"/>
<keyword evidence="3" id="KW-1185">Reference proteome</keyword>
<dbReference type="Proteomes" id="UP000190626">
    <property type="component" value="Unassembled WGS sequence"/>
</dbReference>
<protein>
    <recommendedName>
        <fullName evidence="1">GGDEF domain-containing protein</fullName>
    </recommendedName>
</protein>
<reference evidence="3" key="1">
    <citation type="submission" date="2016-07" db="EMBL/GenBank/DDBJ databases">
        <authorList>
            <person name="Florea S."/>
            <person name="Webb J.S."/>
            <person name="Jaromczyk J."/>
            <person name="Schardl C.L."/>
        </authorList>
    </citation>
    <scope>NUCLEOTIDE SEQUENCE [LARGE SCALE GENOMIC DNA]</scope>
    <source>
        <strain evidence="3">CY1</strain>
    </source>
</reference>
<dbReference type="NCBIfam" id="TIGR00254">
    <property type="entry name" value="GGDEF"/>
    <property type="match status" value="1"/>
</dbReference>
<evidence type="ECO:0000313" key="3">
    <source>
        <dbReference type="Proteomes" id="UP000190626"/>
    </source>
</evidence>